<organism evidence="4 5">
    <name type="scientific">Archangium minus</name>
    <dbReference type="NCBI Taxonomy" id="83450"/>
    <lineage>
        <taxon>Bacteria</taxon>
        <taxon>Pseudomonadati</taxon>
        <taxon>Myxococcota</taxon>
        <taxon>Myxococcia</taxon>
        <taxon>Myxococcales</taxon>
        <taxon>Cystobacterineae</taxon>
        <taxon>Archangiaceae</taxon>
        <taxon>Archangium</taxon>
    </lineage>
</organism>
<dbReference type="SUPFAM" id="SSF55729">
    <property type="entry name" value="Acyl-CoA N-acyltransferases (Nat)"/>
    <property type="match status" value="1"/>
</dbReference>
<keyword evidence="1" id="KW-0808">Transferase</keyword>
<evidence type="ECO:0000256" key="1">
    <source>
        <dbReference type="ARBA" id="ARBA00022679"/>
    </source>
</evidence>
<dbReference type="EMBL" id="CP043494">
    <property type="protein sequence ID" value="WNG51949.1"/>
    <property type="molecule type" value="Genomic_DNA"/>
</dbReference>
<evidence type="ECO:0000256" key="2">
    <source>
        <dbReference type="ARBA" id="ARBA00023315"/>
    </source>
</evidence>
<reference evidence="4 5" key="1">
    <citation type="submission" date="2019-08" db="EMBL/GenBank/DDBJ databases">
        <title>Archangium and Cystobacter genomes.</title>
        <authorList>
            <person name="Chen I.-C.K."/>
            <person name="Wielgoss S."/>
        </authorList>
    </citation>
    <scope>NUCLEOTIDE SEQUENCE [LARGE SCALE GENOMIC DNA]</scope>
    <source>
        <strain evidence="4 5">Cbm 6</strain>
    </source>
</reference>
<sequence>MRIEVLEVTTEAEAAACFRVMHQLRPHLDEATFLAMWRRMTGSGYRLTCVREDGQVRAVAGWRLIEMLHTGLHLYVDDLITHGEERSRGHGARLLGWLRERARTEGCRTLELDSGTHRTRAHRFYFREGMHISSFHFRQELPLGAR</sequence>
<keyword evidence="5" id="KW-1185">Reference proteome</keyword>
<dbReference type="PROSITE" id="PS51186">
    <property type="entry name" value="GNAT"/>
    <property type="match status" value="1"/>
</dbReference>
<evidence type="ECO:0000313" key="4">
    <source>
        <dbReference type="EMBL" id="WNG51949.1"/>
    </source>
</evidence>
<dbReference type="RefSeq" id="WP_395812250.1">
    <property type="nucleotide sequence ID" value="NZ_CP043494.1"/>
</dbReference>
<evidence type="ECO:0000313" key="5">
    <source>
        <dbReference type="Proteomes" id="UP001611383"/>
    </source>
</evidence>
<accession>A0ABY9X978</accession>
<dbReference type="Pfam" id="PF00583">
    <property type="entry name" value="Acetyltransf_1"/>
    <property type="match status" value="1"/>
</dbReference>
<feature type="domain" description="N-acetyltransferase" evidence="3">
    <location>
        <begin position="3"/>
        <end position="146"/>
    </location>
</feature>
<dbReference type="Proteomes" id="UP001611383">
    <property type="component" value="Chromosome"/>
</dbReference>
<dbReference type="InterPro" id="IPR016181">
    <property type="entry name" value="Acyl_CoA_acyltransferase"/>
</dbReference>
<dbReference type="PANTHER" id="PTHR43877">
    <property type="entry name" value="AMINOALKYLPHOSPHONATE N-ACETYLTRANSFERASE-RELATED-RELATED"/>
    <property type="match status" value="1"/>
</dbReference>
<name>A0ABY9X978_9BACT</name>
<dbReference type="InterPro" id="IPR000182">
    <property type="entry name" value="GNAT_dom"/>
</dbReference>
<dbReference type="InterPro" id="IPR050832">
    <property type="entry name" value="Bact_Acetyltransf"/>
</dbReference>
<proteinExistence type="predicted"/>
<keyword evidence="2" id="KW-0012">Acyltransferase</keyword>
<dbReference type="Gene3D" id="3.40.630.30">
    <property type="match status" value="1"/>
</dbReference>
<dbReference type="CDD" id="cd04301">
    <property type="entry name" value="NAT_SF"/>
    <property type="match status" value="1"/>
</dbReference>
<dbReference type="PANTHER" id="PTHR43877:SF2">
    <property type="entry name" value="AMINOALKYLPHOSPHONATE N-ACETYLTRANSFERASE-RELATED"/>
    <property type="match status" value="1"/>
</dbReference>
<evidence type="ECO:0000259" key="3">
    <source>
        <dbReference type="PROSITE" id="PS51186"/>
    </source>
</evidence>
<protein>
    <submittedName>
        <fullName evidence="4">GNAT family N-acetyltransferase</fullName>
    </submittedName>
</protein>
<gene>
    <name evidence="4" type="ORF">F0U60_53465</name>
</gene>